<sequence length="825" mass="93912">MSTNRSLSLYDLLGTQDFIIRIPVAQRDYAQGRKGEESRRQNFLHAIKDALLAGQRSLPLDLDFIYGSQEQSADVHPEHSDAGPAVHHTCGTSTFFSVLDGQQRLTTLFLLHWYLALKEGEIADFRSRFAPHGTSRLTYHTRESARLFFDAIVQQDALSGLWAGLMTGAGMADHICDQTWFHLAWMDDPTIEGCLTMLDALHVDLGPCESGLYARLTGRDGQGARITFQFLDIGSFKLTDDLYIRMNARGRSLSAFENFKAGLCGHLDVNALGDDRFTHQLDTQWADLFWGMVRQQGSAHTDEYNRLYLRFFMLMAFYRECDETAASSFDRLSGKEQAYIRQLRTADDYNPPTTLKNFSLFDGQTLERITRLLDYYLRYPAFAHAPFSGDGAATLASALAPRAGYEAQALFYALVCYIHAGGDPVGNPQAYRRWQRVVNNLVHNHTIDDVPAFIRICRSLGRMAEHHADLYGWMAEEPGANSPPDRTAAVPNQWHEECCKAWLIHAYPAWEAAIIVCEQHDYLRGRIWAVLEQSWPEGAHHPDQAQFARNTAIFHVLLSPTVLACPRYLLQRALLTLGDYTAGKDNLCGPKQRSYSERSQNWLGVINRRDSKWQRDHSQSQDLFTSLVCAVDLLLPIVPSAILVRNVKRALATIIRKDMKAMENRGETYHGYPCPRYWWNLMISCPQAFSYCRQHRIGRNSWEHNNPTGKNYNNPDIYLISKTTYGSRHVELRTYVLYQCLKRRRHIFEALAKINYTPVSGHGVYPTLDMKFSDGRTFHVTYRHGRFVAVSGPGGKEHIAFPPILRGILETYVPPEYLESVSEVS</sequence>
<evidence type="ECO:0000313" key="3">
    <source>
        <dbReference type="Proteomes" id="UP001156614"/>
    </source>
</evidence>
<protein>
    <recommendedName>
        <fullName evidence="1">GmrSD restriction endonucleases N-terminal domain-containing protein</fullName>
    </recommendedName>
</protein>
<dbReference type="InterPro" id="IPR004919">
    <property type="entry name" value="GmrSD_N"/>
</dbReference>
<proteinExistence type="predicted"/>
<keyword evidence="3" id="KW-1185">Reference proteome</keyword>
<feature type="domain" description="GmrSD restriction endonucleases N-terminal" evidence="1">
    <location>
        <begin position="14"/>
        <end position="262"/>
    </location>
</feature>
<evidence type="ECO:0000313" key="2">
    <source>
        <dbReference type="EMBL" id="GLQ62071.1"/>
    </source>
</evidence>
<evidence type="ECO:0000259" key="1">
    <source>
        <dbReference type="Pfam" id="PF03235"/>
    </source>
</evidence>
<dbReference type="EMBL" id="BSNU01000001">
    <property type="protein sequence ID" value="GLQ62071.1"/>
    <property type="molecule type" value="Genomic_DNA"/>
</dbReference>
<reference evidence="3" key="1">
    <citation type="journal article" date="2019" name="Int. J. Syst. Evol. Microbiol.">
        <title>The Global Catalogue of Microorganisms (GCM) 10K type strain sequencing project: providing services to taxonomists for standard genome sequencing and annotation.</title>
        <authorList>
            <consortium name="The Broad Institute Genomics Platform"/>
            <consortium name="The Broad Institute Genome Sequencing Center for Infectious Disease"/>
            <person name="Wu L."/>
            <person name="Ma J."/>
        </authorList>
    </citation>
    <scope>NUCLEOTIDE SEQUENCE [LARGE SCALE GENOMIC DNA]</scope>
    <source>
        <strain evidence="3">NBRC 3267</strain>
    </source>
</reference>
<name>A0AAV5NCC8_9PROT</name>
<dbReference type="Pfam" id="PF03235">
    <property type="entry name" value="GmrSD_N"/>
    <property type="match status" value="1"/>
</dbReference>
<dbReference type="Proteomes" id="UP001156614">
    <property type="component" value="Unassembled WGS sequence"/>
</dbReference>
<comment type="caution">
    <text evidence="2">The sequence shown here is derived from an EMBL/GenBank/DDBJ whole genome shotgun (WGS) entry which is preliminary data.</text>
</comment>
<accession>A0AAV5NCC8</accession>
<gene>
    <name evidence="2" type="ORF">GCM10007867_09160</name>
</gene>
<organism evidence="2 3">
    <name type="scientific">Gluconobacter cerinus</name>
    <dbReference type="NCBI Taxonomy" id="38307"/>
    <lineage>
        <taxon>Bacteria</taxon>
        <taxon>Pseudomonadati</taxon>
        <taxon>Pseudomonadota</taxon>
        <taxon>Alphaproteobacteria</taxon>
        <taxon>Acetobacterales</taxon>
        <taxon>Acetobacteraceae</taxon>
        <taxon>Gluconobacter</taxon>
    </lineage>
</organism>
<dbReference type="AlphaFoldDB" id="A0AAV5NCC8"/>
<dbReference type="RefSeq" id="WP_099213575.1">
    <property type="nucleotide sequence ID" value="NZ_BEWM01000013.1"/>
</dbReference>